<dbReference type="Proteomes" id="UP000057981">
    <property type="component" value="Chromosome"/>
</dbReference>
<dbReference type="CDD" id="cd04301">
    <property type="entry name" value="NAT_SF"/>
    <property type="match status" value="1"/>
</dbReference>
<dbReference type="AlphaFoldDB" id="A0A0N7HZ00"/>
<dbReference type="EMBL" id="CP012898">
    <property type="protein sequence ID" value="ALJ06670.1"/>
    <property type="molecule type" value="Genomic_DNA"/>
</dbReference>
<proteinExistence type="predicted"/>
<dbReference type="Gene3D" id="3.40.630.30">
    <property type="match status" value="1"/>
</dbReference>
<dbReference type="KEGG" id="ahz:APS56_00275"/>
<dbReference type="STRING" id="1736674.APS56_00275"/>
<dbReference type="GO" id="GO:0016747">
    <property type="term" value="F:acyltransferase activity, transferring groups other than amino-acyl groups"/>
    <property type="evidence" value="ECO:0007669"/>
    <property type="project" value="InterPro"/>
</dbReference>
<gene>
    <name evidence="2" type="ORF">APS56_00275</name>
</gene>
<dbReference type="PROSITE" id="PS51186">
    <property type="entry name" value="GNAT"/>
    <property type="match status" value="1"/>
</dbReference>
<sequence length="166" mass="19333">MNMIEIKAASSILDYIQIEALANTIWYEHYRPIIGENQVNYMLEKFQSVSAIKEQIDNGFEYFIVIFDKKPVGYMAVKQEPEFLFLSKIYILNNHRGKNLGRKMLCFIEENAKNKNLKNIRLTVNINNTNSIKAYEKWGFQKSGTLVTDIGNGFVMDDFEMIKTLL</sequence>
<dbReference type="PANTHER" id="PTHR43617">
    <property type="entry name" value="L-AMINO ACID N-ACETYLTRANSFERASE"/>
    <property type="match status" value="1"/>
</dbReference>
<keyword evidence="2" id="KW-0808">Transferase</keyword>
<evidence type="ECO:0000313" key="3">
    <source>
        <dbReference type="Proteomes" id="UP000057981"/>
    </source>
</evidence>
<reference evidence="2 3" key="1">
    <citation type="submission" date="2015-10" db="EMBL/GenBank/DDBJ databases">
        <authorList>
            <person name="Gilbert D.G."/>
        </authorList>
    </citation>
    <scope>NUCLEOTIDE SEQUENCE [LARGE SCALE GENOMIC DNA]</scope>
    <source>
        <strain evidence="3">HZ-22</strain>
    </source>
</reference>
<evidence type="ECO:0000259" key="1">
    <source>
        <dbReference type="PROSITE" id="PS51186"/>
    </source>
</evidence>
<dbReference type="InterPro" id="IPR050276">
    <property type="entry name" value="MshD_Acetyltransferase"/>
</dbReference>
<dbReference type="InterPro" id="IPR000182">
    <property type="entry name" value="GNAT_dom"/>
</dbReference>
<dbReference type="InterPro" id="IPR016181">
    <property type="entry name" value="Acyl_CoA_acyltransferase"/>
</dbReference>
<dbReference type="OrthoDB" id="9800604at2"/>
<organism evidence="2 3">
    <name type="scientific">Pseudalgibacter alginicilyticus</name>
    <dbReference type="NCBI Taxonomy" id="1736674"/>
    <lineage>
        <taxon>Bacteria</taxon>
        <taxon>Pseudomonadati</taxon>
        <taxon>Bacteroidota</taxon>
        <taxon>Flavobacteriia</taxon>
        <taxon>Flavobacteriales</taxon>
        <taxon>Flavobacteriaceae</taxon>
        <taxon>Pseudalgibacter</taxon>
    </lineage>
</organism>
<accession>A0A0N7HZ00</accession>
<protein>
    <submittedName>
        <fullName evidence="2">GNAT family acetyltransferase</fullName>
    </submittedName>
</protein>
<evidence type="ECO:0000313" key="2">
    <source>
        <dbReference type="EMBL" id="ALJ06670.1"/>
    </source>
</evidence>
<keyword evidence="3" id="KW-1185">Reference proteome</keyword>
<dbReference type="Pfam" id="PF00583">
    <property type="entry name" value="Acetyltransf_1"/>
    <property type="match status" value="1"/>
</dbReference>
<name>A0A0N7HZ00_9FLAO</name>
<dbReference type="SUPFAM" id="SSF55729">
    <property type="entry name" value="Acyl-CoA N-acyltransferases (Nat)"/>
    <property type="match status" value="1"/>
</dbReference>
<feature type="domain" description="N-acetyltransferase" evidence="1">
    <location>
        <begin position="4"/>
        <end position="166"/>
    </location>
</feature>